<gene>
    <name evidence="6" type="ORF">SAMN02910377_02570</name>
</gene>
<evidence type="ECO:0000256" key="1">
    <source>
        <dbReference type="ARBA" id="ARBA00018672"/>
    </source>
</evidence>
<evidence type="ECO:0000313" key="7">
    <source>
        <dbReference type="Proteomes" id="UP000182321"/>
    </source>
</evidence>
<accession>A0A1H7M6Q1</accession>
<name>A0A1H7M6Q1_9FIRM</name>
<dbReference type="CDD" id="cd00156">
    <property type="entry name" value="REC"/>
    <property type="match status" value="1"/>
</dbReference>
<sequence length="256" mass="29323">MRKILIVGDFSNESPSDVNSFLAQHFHTQLCTSSAKIVKSMLKLYAPDLVLMDIDDFEMHQEDIFEAIREYNEQLPVITFGRELKKQMFISYYYSGQCKHIPQPGREEIIKEICKAFSMNADAILNAVVETEKRHIIVVDDNPVLLRNMRNMLQDKYRVTLATSAAQCMKAMGQDRPDLIILDYEMPVVDGKQTLEMIRAEDDYKNVPVIFLTGIADKEHVDAVLDLKPAGYFVKPPMQTKIINAIENIFLKQAES</sequence>
<comment type="function">
    <text evidence="3">May play the central regulatory role in sporulation. It may be an element of the effector pathway responsible for the activation of sporulation genes in response to nutritional stress. Spo0A may act in concert with spo0H (a sigma factor) to control the expression of some genes that are critical to the sporulation process.</text>
</comment>
<dbReference type="Pfam" id="PF00072">
    <property type="entry name" value="Response_reg"/>
    <property type="match status" value="1"/>
</dbReference>
<keyword evidence="2 4" id="KW-0597">Phosphoprotein</keyword>
<evidence type="ECO:0000313" key="6">
    <source>
        <dbReference type="EMBL" id="SEL06791.1"/>
    </source>
</evidence>
<feature type="modified residue" description="4-aspartylphosphate" evidence="4">
    <location>
        <position position="183"/>
    </location>
</feature>
<dbReference type="InterPro" id="IPR011006">
    <property type="entry name" value="CheY-like_superfamily"/>
</dbReference>
<dbReference type="AlphaFoldDB" id="A0A1H7M6Q1"/>
<dbReference type="PANTHER" id="PTHR44591:SF3">
    <property type="entry name" value="RESPONSE REGULATORY DOMAIN-CONTAINING PROTEIN"/>
    <property type="match status" value="1"/>
</dbReference>
<evidence type="ECO:0000259" key="5">
    <source>
        <dbReference type="PROSITE" id="PS50110"/>
    </source>
</evidence>
<dbReference type="GO" id="GO:0000160">
    <property type="term" value="P:phosphorelay signal transduction system"/>
    <property type="evidence" value="ECO:0007669"/>
    <property type="project" value="InterPro"/>
</dbReference>
<organism evidence="6 7">
    <name type="scientific">Pseudobutyrivibrio ruminis</name>
    <dbReference type="NCBI Taxonomy" id="46206"/>
    <lineage>
        <taxon>Bacteria</taxon>
        <taxon>Bacillati</taxon>
        <taxon>Bacillota</taxon>
        <taxon>Clostridia</taxon>
        <taxon>Lachnospirales</taxon>
        <taxon>Lachnospiraceae</taxon>
        <taxon>Pseudobutyrivibrio</taxon>
    </lineage>
</organism>
<dbReference type="Proteomes" id="UP000182321">
    <property type="component" value="Unassembled WGS sequence"/>
</dbReference>
<feature type="domain" description="Response regulatory" evidence="5">
    <location>
        <begin position="135"/>
        <end position="250"/>
    </location>
</feature>
<dbReference type="InterPro" id="IPR050595">
    <property type="entry name" value="Bact_response_regulator"/>
</dbReference>
<dbReference type="Gene3D" id="3.40.50.2300">
    <property type="match status" value="2"/>
</dbReference>
<dbReference type="RefSeq" id="WP_074792295.1">
    <property type="nucleotide sequence ID" value="NZ_FNZX01000021.1"/>
</dbReference>
<dbReference type="SUPFAM" id="SSF52172">
    <property type="entry name" value="CheY-like"/>
    <property type="match status" value="2"/>
</dbReference>
<reference evidence="7" key="1">
    <citation type="submission" date="2016-10" db="EMBL/GenBank/DDBJ databases">
        <authorList>
            <person name="Varghese N."/>
        </authorList>
    </citation>
    <scope>NUCLEOTIDE SEQUENCE [LARGE SCALE GENOMIC DNA]</scope>
    <source>
        <strain evidence="7">ACV-9</strain>
    </source>
</reference>
<proteinExistence type="predicted"/>
<dbReference type="PANTHER" id="PTHR44591">
    <property type="entry name" value="STRESS RESPONSE REGULATOR PROTEIN 1"/>
    <property type="match status" value="1"/>
</dbReference>
<dbReference type="EMBL" id="FNZX01000021">
    <property type="protein sequence ID" value="SEL06791.1"/>
    <property type="molecule type" value="Genomic_DNA"/>
</dbReference>
<evidence type="ECO:0000256" key="2">
    <source>
        <dbReference type="ARBA" id="ARBA00022553"/>
    </source>
</evidence>
<dbReference type="InterPro" id="IPR001789">
    <property type="entry name" value="Sig_transdc_resp-reg_receiver"/>
</dbReference>
<dbReference type="SMART" id="SM00448">
    <property type="entry name" value="REC"/>
    <property type="match status" value="1"/>
</dbReference>
<protein>
    <recommendedName>
        <fullName evidence="1">Stage 0 sporulation protein A homolog</fullName>
    </recommendedName>
</protein>
<dbReference type="PROSITE" id="PS50110">
    <property type="entry name" value="RESPONSE_REGULATORY"/>
    <property type="match status" value="1"/>
</dbReference>
<evidence type="ECO:0000256" key="4">
    <source>
        <dbReference type="PROSITE-ProRule" id="PRU00169"/>
    </source>
</evidence>
<keyword evidence="7" id="KW-1185">Reference proteome</keyword>
<evidence type="ECO:0000256" key="3">
    <source>
        <dbReference type="ARBA" id="ARBA00024867"/>
    </source>
</evidence>